<comment type="similarity">
    <text evidence="1">Belongs to the carbon-nitrogen hydrolase superfamily. NIT1/NIT2 family.</text>
</comment>
<dbReference type="InterPro" id="IPR036526">
    <property type="entry name" value="C-N_Hydrolase_sf"/>
</dbReference>
<name>A0A2Z4ZV06_9PSED</name>
<protein>
    <submittedName>
        <fullName evidence="4">Carbon-nitrogen hydrolase</fullName>
    </submittedName>
</protein>
<dbReference type="PANTHER" id="PTHR23088">
    <property type="entry name" value="NITRILASE-RELATED"/>
    <property type="match status" value="1"/>
</dbReference>
<dbReference type="RefSeq" id="WP_208665177.1">
    <property type="nucleotide sequence ID" value="NZ_CP022201.1"/>
</dbReference>
<dbReference type="PROSITE" id="PS01227">
    <property type="entry name" value="UPF0012"/>
    <property type="match status" value="1"/>
</dbReference>
<dbReference type="EMBL" id="CP022202">
    <property type="protein sequence ID" value="AXA61476.1"/>
    <property type="molecule type" value="Genomic_DNA"/>
</dbReference>
<dbReference type="KEGG" id="pthv:CE140_15225"/>
<dbReference type="CDD" id="cd07572">
    <property type="entry name" value="nit"/>
    <property type="match status" value="1"/>
</dbReference>
<gene>
    <name evidence="4" type="ORF">CEQ51_15780</name>
</gene>
<reference evidence="5" key="1">
    <citation type="journal article" date="2021" name="Front. Microbiol.">
        <title>Genomic Analysis of the 1-Aminocyclopropane-1-Carboxylate Deaminase-Producing Pseudomonas thivervalensis SC5 Reveals Its Multifaceted Roles in Soil and in Beneficial Interactions With Plants.</title>
        <authorList>
            <person name="Nascimento F.X."/>
            <person name="Uron P."/>
            <person name="Glick B.R."/>
            <person name="Giachini A."/>
            <person name="Rossi M.J."/>
        </authorList>
    </citation>
    <scope>NUCLEOTIDE SEQUENCE [LARGE SCALE GENOMIC DNA]</scope>
    <source>
        <strain evidence="5">PLM3</strain>
    </source>
</reference>
<keyword evidence="5" id="KW-1185">Reference proteome</keyword>
<dbReference type="GO" id="GO:0016811">
    <property type="term" value="F:hydrolase activity, acting on carbon-nitrogen (but not peptide) bonds, in linear amides"/>
    <property type="evidence" value="ECO:0007669"/>
    <property type="project" value="InterPro"/>
</dbReference>
<evidence type="ECO:0000313" key="5">
    <source>
        <dbReference type="Proteomes" id="UP000251666"/>
    </source>
</evidence>
<evidence type="ECO:0000256" key="1">
    <source>
        <dbReference type="ARBA" id="ARBA00010613"/>
    </source>
</evidence>
<organism evidence="4 5">
    <name type="scientific">Pseudomonas thivervalensis</name>
    <dbReference type="NCBI Taxonomy" id="86265"/>
    <lineage>
        <taxon>Bacteria</taxon>
        <taxon>Pseudomonadati</taxon>
        <taxon>Pseudomonadota</taxon>
        <taxon>Gammaproteobacteria</taxon>
        <taxon>Pseudomonadales</taxon>
        <taxon>Pseudomonadaceae</taxon>
        <taxon>Pseudomonas</taxon>
    </lineage>
</organism>
<evidence type="ECO:0000313" key="4">
    <source>
        <dbReference type="EMBL" id="AXA61476.1"/>
    </source>
</evidence>
<evidence type="ECO:0000256" key="2">
    <source>
        <dbReference type="ARBA" id="ARBA00022801"/>
    </source>
</evidence>
<dbReference type="Pfam" id="PF00795">
    <property type="entry name" value="CN_hydrolase"/>
    <property type="match status" value="1"/>
</dbReference>
<dbReference type="Gene3D" id="3.60.110.10">
    <property type="entry name" value="Carbon-nitrogen hydrolase"/>
    <property type="match status" value="1"/>
</dbReference>
<evidence type="ECO:0000259" key="3">
    <source>
        <dbReference type="PROSITE" id="PS50263"/>
    </source>
</evidence>
<dbReference type="InterPro" id="IPR045254">
    <property type="entry name" value="Nit1/2_C-N_Hydrolase"/>
</dbReference>
<keyword evidence="2 4" id="KW-0378">Hydrolase</keyword>
<dbReference type="Proteomes" id="UP000251666">
    <property type="component" value="Chromosome"/>
</dbReference>
<proteinExistence type="inferred from homology"/>
<sequence length="287" mass="31143">MPVAVIQMVSQSDVLANLARARVLLEQAAAGGARLAVLPENFAAMGRRDVADIGRAEAFGQGPILPWLKQAARDLKLWIVAGTLPLPPVDQPEARSHACSLLVDDQGQIVARYDKLHLFDVDVADNRGRYRESDDYAYGANVVVADTPVGRVGLTVCYDLRFPELYSELRAAGAELITAPSAFTAVTGVAHWDVLIRARAIETQCYVLAAAQGGVHPGPRETFGHAAIVDPWGRVLAQQDQGEAVLLAERDSSEQASIRARMPVASHRRFFSQGARQRPVQDDEFKA</sequence>
<dbReference type="SUPFAM" id="SSF56317">
    <property type="entry name" value="Carbon-nitrogen hydrolase"/>
    <property type="match status" value="1"/>
</dbReference>
<dbReference type="InterPro" id="IPR003010">
    <property type="entry name" value="C-N_Hydrolase"/>
</dbReference>
<accession>A0A2Z4ZV06</accession>
<dbReference type="PROSITE" id="PS50263">
    <property type="entry name" value="CN_HYDROLASE"/>
    <property type="match status" value="1"/>
</dbReference>
<dbReference type="PANTHER" id="PTHR23088:SF27">
    <property type="entry name" value="DEAMINATED GLUTATHIONE AMIDASE"/>
    <property type="match status" value="1"/>
</dbReference>
<dbReference type="AlphaFoldDB" id="A0A2Z4ZV06"/>
<dbReference type="InterPro" id="IPR001110">
    <property type="entry name" value="UPF0012_CS"/>
</dbReference>
<feature type="domain" description="CN hydrolase" evidence="3">
    <location>
        <begin position="1"/>
        <end position="252"/>
    </location>
</feature>